<sequence length="1026" mass="117427">MSNYSRRKPVPDQDNGDSSFPFKNNKPTADLSFMNQPPRMPAKSPLRNSGTVVPTSGATQTTIIQPVMSTMSITSTVSSTTPTVRTRPSVDTTSIDRDLLSPEKKDYEESIRSLQSRRRGSDHSYKPISPISGVYPDSAHTTSPPLSPKIKPPSLNIASDLLTSSEAMLASATSPKFPPGTSLLDTTDEMLIQLLVSQAIIDAKDFDILSLEEVEELKKDHSLLTTRITALTSKLSLESKIREAASSLARLHASNRRLSRQATDHLSAANRKVDQVATELWKLTQRAGEVQRRLLQHMAGILSTGIYKLEEKYTQKFQTNSTQLQEGGDGIDNLYNEIMGINSNGSDPVLAEKVSSLESSLHNAHQTLAEARMAIKRKDKEIEELKAKIDDSATETRERTIAELRTELEEVGSRLDILLRKHKANNGKNNTSDNEYSDESDSGASTFYRLSTMTTATQHLQKEQYKNISENLSALEKALEDYAFRVYKFEQDLNSAKNSTDYENPQGQLQEALDNLKRAEEEVEIERKKVKNMENEMFELQAKAEHVQDLEDQIKEMERKNRVKGFDETSNDTSVELKLRKMEREYDEIMEALKKSFSNLPSDRSENNKTRVSKESIISRIQRVGDENKRLMDQISHLQSRIHDQTMKLKDHDNLKQDLEVTRIELENSKTRIIELEDRAQNAISRVASTNEKQSDLRIELEELRERLNTNQEKVRKYEAILKRQSVIQVIDNGTSIKEEFQQQLATQEQEYEAQIKERDALISKIRSDLSHNITEKENFAQIVKDLEDMLKSKSRTLDQREVTISRLESDIVRFKSELAELKAATDGMNLSRISYDGSSGRISSQIDERQDELSQLRSIKIKLEQQVRKLKEDLVTTQKKFSEREEALEKSSEKMQNELDGILREFDRLTRNFIDFDTERQKLQNNIDQLQSKCEALENELADEKIKRLGMDGNEPPTTITLRKEFRKMMADSREEHIKLLRRETEEKKKLENTVRNLKREKEAVRWEKINKGTQTRFTVSVGSG</sequence>
<organism evidence="5 6">
    <name type="scientific">Cetraspora pellucida</name>
    <dbReference type="NCBI Taxonomy" id="1433469"/>
    <lineage>
        <taxon>Eukaryota</taxon>
        <taxon>Fungi</taxon>
        <taxon>Fungi incertae sedis</taxon>
        <taxon>Mucoromycota</taxon>
        <taxon>Glomeromycotina</taxon>
        <taxon>Glomeromycetes</taxon>
        <taxon>Diversisporales</taxon>
        <taxon>Gigasporaceae</taxon>
        <taxon>Cetraspora</taxon>
    </lineage>
</organism>
<dbReference type="PANTHER" id="PTHR43941:SF11">
    <property type="entry name" value="TRANSLATION INITIATION FACTOR IF-2-LIKE"/>
    <property type="match status" value="1"/>
</dbReference>
<evidence type="ECO:0000259" key="3">
    <source>
        <dbReference type="Pfam" id="PF15456"/>
    </source>
</evidence>
<evidence type="ECO:0000313" key="6">
    <source>
        <dbReference type="Proteomes" id="UP000789759"/>
    </source>
</evidence>
<feature type="region of interest" description="Disordered" evidence="2">
    <location>
        <begin position="1"/>
        <end position="152"/>
    </location>
</feature>
<dbReference type="Pfam" id="PF25078">
    <property type="entry name" value="DUF7801"/>
    <property type="match status" value="1"/>
</dbReference>
<feature type="coiled-coil region" evidence="1">
    <location>
        <begin position="368"/>
        <end position="421"/>
    </location>
</feature>
<feature type="coiled-coil region" evidence="1">
    <location>
        <begin position="805"/>
        <end position="948"/>
    </location>
</feature>
<accession>A0A9N9ETQ7</accession>
<evidence type="ECO:0000259" key="4">
    <source>
        <dbReference type="Pfam" id="PF25078"/>
    </source>
</evidence>
<feature type="domain" description="Up-regulated during septation protein 1" evidence="3">
    <location>
        <begin position="192"/>
        <end position="303"/>
    </location>
</feature>
<dbReference type="PANTHER" id="PTHR43941">
    <property type="entry name" value="STRUCTURAL MAINTENANCE OF CHROMOSOMES PROTEIN 2"/>
    <property type="match status" value="1"/>
</dbReference>
<feature type="compositionally biased region" description="Polar residues" evidence="2">
    <location>
        <begin position="16"/>
        <end position="27"/>
    </location>
</feature>
<feature type="domain" description="DUF7801" evidence="4">
    <location>
        <begin position="794"/>
        <end position="951"/>
    </location>
</feature>
<dbReference type="InterPro" id="IPR056703">
    <property type="entry name" value="DUF7801"/>
</dbReference>
<feature type="compositionally biased region" description="Low complexity" evidence="2">
    <location>
        <begin position="67"/>
        <end position="93"/>
    </location>
</feature>
<feature type="coiled-coil region" evidence="1">
    <location>
        <begin position="975"/>
        <end position="1009"/>
    </location>
</feature>
<keyword evidence="6" id="KW-1185">Reference proteome</keyword>
<dbReference type="EMBL" id="CAJVQA010009782">
    <property type="protein sequence ID" value="CAG8689832.1"/>
    <property type="molecule type" value="Genomic_DNA"/>
</dbReference>
<evidence type="ECO:0000313" key="5">
    <source>
        <dbReference type="EMBL" id="CAG8689832.1"/>
    </source>
</evidence>
<dbReference type="Proteomes" id="UP000789759">
    <property type="component" value="Unassembled WGS sequence"/>
</dbReference>
<feature type="compositionally biased region" description="Polar residues" evidence="2">
    <location>
        <begin position="46"/>
        <end position="64"/>
    </location>
</feature>
<dbReference type="OrthoDB" id="5569911at2759"/>
<dbReference type="InterPro" id="IPR029191">
    <property type="entry name" value="Uds1"/>
</dbReference>
<gene>
    <name evidence="5" type="ORF">CPELLU_LOCUS11234</name>
</gene>
<name>A0A9N9ETQ7_9GLOM</name>
<dbReference type="Pfam" id="PF15456">
    <property type="entry name" value="Uds1"/>
    <property type="match status" value="1"/>
</dbReference>
<keyword evidence="1" id="KW-0175">Coiled coil</keyword>
<comment type="caution">
    <text evidence="5">The sequence shown here is derived from an EMBL/GenBank/DDBJ whole genome shotgun (WGS) entry which is preliminary data.</text>
</comment>
<dbReference type="SUPFAM" id="SSF46585">
    <property type="entry name" value="HR1 repeat"/>
    <property type="match status" value="1"/>
</dbReference>
<dbReference type="AlphaFoldDB" id="A0A9N9ETQ7"/>
<protein>
    <submittedName>
        <fullName evidence="5">3428_t:CDS:1</fullName>
    </submittedName>
</protein>
<feature type="coiled-coil region" evidence="1">
    <location>
        <begin position="465"/>
        <end position="765"/>
    </location>
</feature>
<reference evidence="5" key="1">
    <citation type="submission" date="2021-06" db="EMBL/GenBank/DDBJ databases">
        <authorList>
            <person name="Kallberg Y."/>
            <person name="Tangrot J."/>
            <person name="Rosling A."/>
        </authorList>
    </citation>
    <scope>NUCLEOTIDE SEQUENCE</scope>
    <source>
        <strain evidence="5">FL966</strain>
    </source>
</reference>
<dbReference type="Gene3D" id="1.10.287.1490">
    <property type="match status" value="1"/>
</dbReference>
<evidence type="ECO:0000256" key="1">
    <source>
        <dbReference type="SAM" id="Coils"/>
    </source>
</evidence>
<dbReference type="InterPro" id="IPR036274">
    <property type="entry name" value="HR1_rpt_sf"/>
</dbReference>
<evidence type="ECO:0000256" key="2">
    <source>
        <dbReference type="SAM" id="MobiDB-lite"/>
    </source>
</evidence>
<proteinExistence type="predicted"/>
<feature type="compositionally biased region" description="Basic and acidic residues" evidence="2">
    <location>
        <begin position="94"/>
        <end position="111"/>
    </location>
</feature>